<dbReference type="InterPro" id="IPR000014">
    <property type="entry name" value="PAS"/>
</dbReference>
<dbReference type="Gene3D" id="3.30.565.10">
    <property type="entry name" value="Histidine kinase-like ATPase, C-terminal domain"/>
    <property type="match status" value="1"/>
</dbReference>
<proteinExistence type="predicted"/>
<evidence type="ECO:0000256" key="8">
    <source>
        <dbReference type="SAM" id="Phobius"/>
    </source>
</evidence>
<dbReference type="PRINTS" id="PR00344">
    <property type="entry name" value="BCTRLSENSOR"/>
</dbReference>
<keyword evidence="8" id="KW-1133">Transmembrane helix</keyword>
<evidence type="ECO:0000256" key="2">
    <source>
        <dbReference type="ARBA" id="ARBA00012438"/>
    </source>
</evidence>
<evidence type="ECO:0000313" key="11">
    <source>
        <dbReference type="EMBL" id="MCY1074979.1"/>
    </source>
</evidence>
<dbReference type="Pfam" id="PF02518">
    <property type="entry name" value="HATPase_c"/>
    <property type="match status" value="1"/>
</dbReference>
<feature type="domain" description="PAS" evidence="10">
    <location>
        <begin position="213"/>
        <end position="248"/>
    </location>
</feature>
<feature type="transmembrane region" description="Helical" evidence="8">
    <location>
        <begin position="116"/>
        <end position="133"/>
    </location>
</feature>
<reference evidence="11 12" key="1">
    <citation type="submission" date="2022-11" db="EMBL/GenBank/DDBJ databases">
        <title>Minimal conservation of predation-associated metabolite biosynthetic gene clusters underscores biosynthetic potential of Myxococcota including descriptions for ten novel species: Archangium lansinium sp. nov., Myxococcus landrumus sp. nov., Nannocystis bai.</title>
        <authorList>
            <person name="Ahearne A."/>
            <person name="Stevens C."/>
            <person name="Phillips K."/>
        </authorList>
    </citation>
    <scope>NUCLEOTIDE SEQUENCE [LARGE SCALE GENOMIC DNA]</scope>
    <source>
        <strain evidence="11 12">MIWBW</strain>
    </source>
</reference>
<dbReference type="PANTHER" id="PTHR43065">
    <property type="entry name" value="SENSOR HISTIDINE KINASE"/>
    <property type="match status" value="1"/>
</dbReference>
<comment type="catalytic activity">
    <reaction evidence="1">
        <text>ATP + protein L-histidine = ADP + protein N-phospho-L-histidine.</text>
        <dbReference type="EC" id="2.7.13.3"/>
    </reaction>
</comment>
<evidence type="ECO:0000256" key="6">
    <source>
        <dbReference type="ARBA" id="ARBA00022840"/>
    </source>
</evidence>
<dbReference type="Gene3D" id="1.10.287.130">
    <property type="match status" value="1"/>
</dbReference>
<comment type="caution">
    <text evidence="11">The sequence shown here is derived from an EMBL/GenBank/DDBJ whole genome shotgun (WGS) entry which is preliminary data.</text>
</comment>
<sequence>MGRGPRAWVLERLDRWLTPEQRRLPPEELWRYRALLGATGLLMLLNGLYLLTIPLHPPAQRLAQGLVAGLAMGVYVLVLVLARRLPSPTVPSYLLCSALSAGFILGTLPWDTQGTVSHAVGMLLPALAVYLLGPRRGFFFTTLLIVYVGLGHQLYHSGFGQVRPLFQNPAVWMGNIITSLSLLMGWALSWLYNAVREESHGVLERALKTLHENESKLLSVLESTEDVVLALDTEGRVITANQKARLLFQRFQGRSLEAGASFLEMSSPALQAQFRQALEGSRVRAEEHTVLGGRSLTVDIILNPVWEGGRVVGATLFSRDISERKEAEARLAELHRNLVEVSRHAGMAEIATGVLHNVGNTLNSVNVSANLVVERLRGSRVTGLERAVELLRENASRLGTFLEEDARGRQFPAYLAALSGQLTQERESVLEELRRLVESVDHIKSVVSMQQQHARFAGVVERVEVPGLLDDAMRLHAVSYERLGIQLRREYSAPVSAVMVDRHKLLQILVNLLSNARHALVDSGRADKQLTLRVAQAGERLSIAVADNGVGIAPENLARLFTQGFTTKKDGHGFGLHFSALSAEEMGGTLRCESEGPGQGATFTLELPLQGEGVRPTL</sequence>
<evidence type="ECO:0000256" key="1">
    <source>
        <dbReference type="ARBA" id="ARBA00000085"/>
    </source>
</evidence>
<dbReference type="SUPFAM" id="SSF55785">
    <property type="entry name" value="PYP-like sensor domain (PAS domain)"/>
    <property type="match status" value="1"/>
</dbReference>
<keyword evidence="4" id="KW-0547">Nucleotide-binding</keyword>
<dbReference type="InterPro" id="IPR005467">
    <property type="entry name" value="His_kinase_dom"/>
</dbReference>
<keyword evidence="7" id="KW-0902">Two-component regulatory system</keyword>
<dbReference type="GO" id="GO:0005524">
    <property type="term" value="F:ATP binding"/>
    <property type="evidence" value="ECO:0007669"/>
    <property type="project" value="UniProtKB-KW"/>
</dbReference>
<evidence type="ECO:0000256" key="7">
    <source>
        <dbReference type="ARBA" id="ARBA00023012"/>
    </source>
</evidence>
<keyword evidence="8" id="KW-0472">Membrane</keyword>
<feature type="transmembrane region" description="Helical" evidence="8">
    <location>
        <begin position="93"/>
        <end position="110"/>
    </location>
</feature>
<dbReference type="RefSeq" id="WP_267533930.1">
    <property type="nucleotide sequence ID" value="NZ_JAPNKA010000001.1"/>
</dbReference>
<dbReference type="EC" id="2.7.13.3" evidence="2"/>
<name>A0ABT4A1U4_9BACT</name>
<evidence type="ECO:0000256" key="4">
    <source>
        <dbReference type="ARBA" id="ARBA00022741"/>
    </source>
</evidence>
<feature type="domain" description="Histidine kinase" evidence="9">
    <location>
        <begin position="427"/>
        <end position="611"/>
    </location>
</feature>
<dbReference type="InterPro" id="IPR013656">
    <property type="entry name" value="PAS_4"/>
</dbReference>
<evidence type="ECO:0000256" key="3">
    <source>
        <dbReference type="ARBA" id="ARBA00022679"/>
    </source>
</evidence>
<keyword evidence="12" id="KW-1185">Reference proteome</keyword>
<organism evidence="11 12">
    <name type="scientific">Archangium lansingense</name>
    <dbReference type="NCBI Taxonomy" id="2995310"/>
    <lineage>
        <taxon>Bacteria</taxon>
        <taxon>Pseudomonadati</taxon>
        <taxon>Myxococcota</taxon>
        <taxon>Myxococcia</taxon>
        <taxon>Myxococcales</taxon>
        <taxon>Cystobacterineae</taxon>
        <taxon>Archangiaceae</taxon>
        <taxon>Archangium</taxon>
    </lineage>
</organism>
<dbReference type="NCBIfam" id="TIGR00229">
    <property type="entry name" value="sensory_box"/>
    <property type="match status" value="1"/>
</dbReference>
<dbReference type="InterPro" id="IPR003594">
    <property type="entry name" value="HATPase_dom"/>
</dbReference>
<feature type="transmembrane region" description="Helical" evidence="8">
    <location>
        <begin position="32"/>
        <end position="50"/>
    </location>
</feature>
<dbReference type="InterPro" id="IPR004358">
    <property type="entry name" value="Sig_transdc_His_kin-like_C"/>
</dbReference>
<dbReference type="SUPFAM" id="SSF55874">
    <property type="entry name" value="ATPase domain of HSP90 chaperone/DNA topoisomerase II/histidine kinase"/>
    <property type="match status" value="1"/>
</dbReference>
<gene>
    <name evidence="11" type="ORF">OV287_10790</name>
</gene>
<feature type="transmembrane region" description="Helical" evidence="8">
    <location>
        <begin position="176"/>
        <end position="195"/>
    </location>
</feature>
<feature type="transmembrane region" description="Helical" evidence="8">
    <location>
        <begin position="138"/>
        <end position="156"/>
    </location>
</feature>
<dbReference type="InterPro" id="IPR036890">
    <property type="entry name" value="HATPase_C_sf"/>
</dbReference>
<dbReference type="Gene3D" id="3.30.450.20">
    <property type="entry name" value="PAS domain"/>
    <property type="match status" value="1"/>
</dbReference>
<keyword evidence="6 11" id="KW-0067">ATP-binding</keyword>
<evidence type="ECO:0000259" key="10">
    <source>
        <dbReference type="PROSITE" id="PS50112"/>
    </source>
</evidence>
<evidence type="ECO:0000259" key="9">
    <source>
        <dbReference type="PROSITE" id="PS50109"/>
    </source>
</evidence>
<evidence type="ECO:0000313" key="12">
    <source>
        <dbReference type="Proteomes" id="UP001207654"/>
    </source>
</evidence>
<dbReference type="Pfam" id="PF08448">
    <property type="entry name" value="PAS_4"/>
    <property type="match status" value="1"/>
</dbReference>
<dbReference type="PROSITE" id="PS50112">
    <property type="entry name" value="PAS"/>
    <property type="match status" value="1"/>
</dbReference>
<accession>A0ABT4A1U4</accession>
<dbReference type="InterPro" id="IPR035965">
    <property type="entry name" value="PAS-like_dom_sf"/>
</dbReference>
<dbReference type="PROSITE" id="PS50109">
    <property type="entry name" value="HIS_KIN"/>
    <property type="match status" value="1"/>
</dbReference>
<dbReference type="EMBL" id="JAPNKA010000001">
    <property type="protein sequence ID" value="MCY1074979.1"/>
    <property type="molecule type" value="Genomic_DNA"/>
</dbReference>
<dbReference type="PANTHER" id="PTHR43065:SF46">
    <property type="entry name" value="C4-DICARBOXYLATE TRANSPORT SENSOR PROTEIN DCTB"/>
    <property type="match status" value="1"/>
</dbReference>
<dbReference type="SMART" id="SM00387">
    <property type="entry name" value="HATPase_c"/>
    <property type="match status" value="1"/>
</dbReference>
<protein>
    <recommendedName>
        <fullName evidence="2">histidine kinase</fullName>
        <ecNumber evidence="2">2.7.13.3</ecNumber>
    </recommendedName>
</protein>
<keyword evidence="8" id="KW-0812">Transmembrane</keyword>
<feature type="transmembrane region" description="Helical" evidence="8">
    <location>
        <begin position="62"/>
        <end position="81"/>
    </location>
</feature>
<evidence type="ECO:0000256" key="5">
    <source>
        <dbReference type="ARBA" id="ARBA00022777"/>
    </source>
</evidence>
<keyword evidence="3" id="KW-0808">Transferase</keyword>
<keyword evidence="5" id="KW-0418">Kinase</keyword>
<dbReference type="Proteomes" id="UP001207654">
    <property type="component" value="Unassembled WGS sequence"/>
</dbReference>